<keyword evidence="1" id="KW-1133">Transmembrane helix</keyword>
<name>A0A1L3JB06_9SPHN</name>
<keyword evidence="2" id="KW-0732">Signal</keyword>
<dbReference type="KEGG" id="sphl:LPB140_04870"/>
<protein>
    <recommendedName>
        <fullName evidence="5">17 kDa surface antigen</fullName>
    </recommendedName>
</protein>
<evidence type="ECO:0000256" key="2">
    <source>
        <dbReference type="SAM" id="SignalP"/>
    </source>
</evidence>
<feature type="transmembrane region" description="Helical" evidence="1">
    <location>
        <begin position="36"/>
        <end position="54"/>
    </location>
</feature>
<keyword evidence="4" id="KW-1185">Reference proteome</keyword>
<organism evidence="3 4">
    <name type="scientific">Sphingorhabdus lutea</name>
    <dbReference type="NCBI Taxonomy" id="1913578"/>
    <lineage>
        <taxon>Bacteria</taxon>
        <taxon>Pseudomonadati</taxon>
        <taxon>Pseudomonadota</taxon>
        <taxon>Alphaproteobacteria</taxon>
        <taxon>Sphingomonadales</taxon>
        <taxon>Sphingomonadaceae</taxon>
        <taxon>Sphingorhabdus</taxon>
    </lineage>
</organism>
<reference evidence="3 4" key="1">
    <citation type="submission" date="2016-11" db="EMBL/GenBank/DDBJ databases">
        <title>Sphingorhabdus sp. LPB0140, isolated from marine environment.</title>
        <authorList>
            <person name="Kim E."/>
            <person name="Yi H."/>
        </authorList>
    </citation>
    <scope>NUCLEOTIDE SEQUENCE [LARGE SCALE GENOMIC DNA]</scope>
    <source>
        <strain evidence="3 4">LPB0140</strain>
    </source>
</reference>
<sequence length="181" mass="20319">MTKLGKALTGTLAAGAMAVSATPAFAQHRNNDDGISAGEVIAGAVILGGLAAILSSGKNKRSDGYDYRRGGYDRYEDSRYGYNRGGNGRYAVDACVRHVENYSNRYNRSDVTEISDIDRTRYGYKIKGKLVVQEKRRGRYNNGRYNGYRDYDRGYDKGRFTCYVEQGRVTDVRFSGLDNWR</sequence>
<dbReference type="Proteomes" id="UP000242561">
    <property type="component" value="Chromosome"/>
</dbReference>
<feature type="signal peptide" evidence="2">
    <location>
        <begin position="1"/>
        <end position="26"/>
    </location>
</feature>
<proteinExistence type="predicted"/>
<evidence type="ECO:0000256" key="1">
    <source>
        <dbReference type="SAM" id="Phobius"/>
    </source>
</evidence>
<evidence type="ECO:0008006" key="5">
    <source>
        <dbReference type="Google" id="ProtNLM"/>
    </source>
</evidence>
<evidence type="ECO:0000313" key="3">
    <source>
        <dbReference type="EMBL" id="APG62243.1"/>
    </source>
</evidence>
<dbReference type="STRING" id="1913578.LPB140_04870"/>
<keyword evidence="1" id="KW-0812">Transmembrane</keyword>
<keyword evidence="1" id="KW-0472">Membrane</keyword>
<dbReference type="EMBL" id="CP018154">
    <property type="protein sequence ID" value="APG62243.1"/>
    <property type="molecule type" value="Genomic_DNA"/>
</dbReference>
<feature type="chain" id="PRO_5013267432" description="17 kDa surface antigen" evidence="2">
    <location>
        <begin position="27"/>
        <end position="181"/>
    </location>
</feature>
<dbReference type="RefSeq" id="WP_072558894.1">
    <property type="nucleotide sequence ID" value="NZ_CP018154.1"/>
</dbReference>
<dbReference type="AlphaFoldDB" id="A0A1L3JB06"/>
<evidence type="ECO:0000313" key="4">
    <source>
        <dbReference type="Proteomes" id="UP000242561"/>
    </source>
</evidence>
<accession>A0A1L3JB06</accession>
<gene>
    <name evidence="3" type="ORF">LPB140_04870</name>
</gene>
<dbReference type="OrthoDB" id="7452714at2"/>